<keyword evidence="6" id="KW-1185">Reference proteome</keyword>
<dbReference type="Pfam" id="PF02778">
    <property type="entry name" value="tRNA_int_endo_N"/>
    <property type="match status" value="1"/>
</dbReference>
<dbReference type="GO" id="GO:0000214">
    <property type="term" value="C:tRNA-intron endonuclease complex"/>
    <property type="evidence" value="ECO:0007669"/>
    <property type="project" value="TreeGrafter"/>
</dbReference>
<dbReference type="GO" id="GO:0003676">
    <property type="term" value="F:nucleic acid binding"/>
    <property type="evidence" value="ECO:0007669"/>
    <property type="project" value="InterPro"/>
</dbReference>
<dbReference type="STRING" id="131310.A0A0N4ZYI8"/>
<dbReference type="Gene3D" id="3.40.1350.10">
    <property type="match status" value="1"/>
</dbReference>
<dbReference type="PANTHER" id="PTHR21227">
    <property type="entry name" value="TRNA-SPLICING ENDONUCLEASE SUBUNIT SEN2"/>
    <property type="match status" value="1"/>
</dbReference>
<protein>
    <recommendedName>
        <fullName evidence="2">tRNA-intron lyase</fullName>
        <ecNumber evidence="2">4.6.1.16</ecNumber>
    </recommendedName>
</protein>
<dbReference type="Pfam" id="PF01974">
    <property type="entry name" value="tRNA_int_endo"/>
    <property type="match status" value="1"/>
</dbReference>
<dbReference type="InterPro" id="IPR011856">
    <property type="entry name" value="tRNA_endonuc-like_dom_sf"/>
</dbReference>
<dbReference type="PANTHER" id="PTHR21227:SF0">
    <property type="entry name" value="TRNA-SPLICING ENDONUCLEASE SUBUNIT SEN2"/>
    <property type="match status" value="1"/>
</dbReference>
<dbReference type="InterPro" id="IPR006676">
    <property type="entry name" value="tRNA_splic"/>
</dbReference>
<dbReference type="NCBIfam" id="TIGR00324">
    <property type="entry name" value="endA"/>
    <property type="match status" value="1"/>
</dbReference>
<dbReference type="GO" id="GO:0000213">
    <property type="term" value="F:tRNA-intron lyase activity"/>
    <property type="evidence" value="ECO:0007669"/>
    <property type="project" value="UniProtKB-EC"/>
</dbReference>
<dbReference type="GO" id="GO:0000379">
    <property type="term" value="P:tRNA-type intron splice site recognition and cleavage"/>
    <property type="evidence" value="ECO:0007669"/>
    <property type="project" value="TreeGrafter"/>
</dbReference>
<dbReference type="Proteomes" id="UP000038045">
    <property type="component" value="Unplaced"/>
</dbReference>
<dbReference type="CDD" id="cd22363">
    <property type="entry name" value="tRNA-intron_lyase_C"/>
    <property type="match status" value="1"/>
</dbReference>
<comment type="catalytic activity">
    <reaction evidence="3">
        <text>pretRNA = a 3'-half-tRNA molecule with a 5'-OH end + a 5'-half-tRNA molecule with a 2',3'-cyclic phosphate end + an intron with a 2',3'-cyclic phosphate and a 5'-hydroxyl terminus.</text>
        <dbReference type="EC" id="4.6.1.16"/>
    </reaction>
</comment>
<dbReference type="WBParaSite" id="PTRK_0001385700.1">
    <property type="protein sequence ID" value="PTRK_0001385700.1"/>
    <property type="gene ID" value="PTRK_0001385700"/>
</dbReference>
<feature type="domain" description="tRNA intron endonuclease N-terminal" evidence="5">
    <location>
        <begin position="25"/>
        <end position="125"/>
    </location>
</feature>
<dbReference type="GO" id="GO:0005737">
    <property type="term" value="C:cytoplasm"/>
    <property type="evidence" value="ECO:0007669"/>
    <property type="project" value="TreeGrafter"/>
</dbReference>
<comment type="similarity">
    <text evidence="1">Belongs to the tRNA-intron endonuclease family.</text>
</comment>
<evidence type="ECO:0000256" key="1">
    <source>
        <dbReference type="ARBA" id="ARBA00008078"/>
    </source>
</evidence>
<dbReference type="InterPro" id="IPR036167">
    <property type="entry name" value="tRNA_intron_Endo_cat-like_sf"/>
</dbReference>
<dbReference type="InterPro" id="IPR006677">
    <property type="entry name" value="tRNA_intron_Endonuc_cat-like"/>
</dbReference>
<name>A0A0N4ZYI8_PARTI</name>
<evidence type="ECO:0000313" key="7">
    <source>
        <dbReference type="WBParaSite" id="PTRK_0001385700.1"/>
    </source>
</evidence>
<dbReference type="SUPFAM" id="SSF53032">
    <property type="entry name" value="tRNA-intron endonuclease catalytic domain-like"/>
    <property type="match status" value="1"/>
</dbReference>
<sequence>MSNIKKKGGNQAFKKWKFKPSMLINGYLRGNGVAIEDKEGILHLIYNGSYGKFLGHRMNFQNKDCFLNEDKTIDNKSYQYFTHFVVNNSTFLILSYVEAFYLAYYMKILNLYIDKQKKITINEFWEICISSDKRFIKKFCVYKFFREKCWVVSSGISFGCDYVLYKRSPEVVHASAGVYIHDKSSYEETDFTTQSSFGLQRVLSNVKKDLIYCYLEIDEEKFDPYKIDSINLIKVSMKGKKARKKNSN</sequence>
<organism evidence="6 7">
    <name type="scientific">Parastrongyloides trichosuri</name>
    <name type="common">Possum-specific nematode worm</name>
    <dbReference type="NCBI Taxonomy" id="131310"/>
    <lineage>
        <taxon>Eukaryota</taxon>
        <taxon>Metazoa</taxon>
        <taxon>Ecdysozoa</taxon>
        <taxon>Nematoda</taxon>
        <taxon>Chromadorea</taxon>
        <taxon>Rhabditida</taxon>
        <taxon>Tylenchina</taxon>
        <taxon>Panagrolaimomorpha</taxon>
        <taxon>Strongyloidoidea</taxon>
        <taxon>Strongyloididae</taxon>
        <taxon>Parastrongyloides</taxon>
    </lineage>
</organism>
<evidence type="ECO:0000256" key="3">
    <source>
        <dbReference type="ARBA" id="ARBA00034031"/>
    </source>
</evidence>
<dbReference type="InterPro" id="IPR006678">
    <property type="entry name" value="tRNA_intron_Endonuc_N"/>
</dbReference>
<evidence type="ECO:0000259" key="4">
    <source>
        <dbReference type="Pfam" id="PF01974"/>
    </source>
</evidence>
<evidence type="ECO:0000256" key="2">
    <source>
        <dbReference type="ARBA" id="ARBA00012573"/>
    </source>
</evidence>
<proteinExistence type="inferred from homology"/>
<dbReference type="Gene3D" id="3.40.1170.20">
    <property type="entry name" value="tRNA intron endonuclease, N-terminal domain"/>
    <property type="match status" value="1"/>
</dbReference>
<feature type="domain" description="tRNA intron endonuclease catalytic" evidence="4">
    <location>
        <begin position="135"/>
        <end position="216"/>
    </location>
</feature>
<reference evidence="7" key="1">
    <citation type="submission" date="2017-02" db="UniProtKB">
        <authorList>
            <consortium name="WormBaseParasite"/>
        </authorList>
    </citation>
    <scope>IDENTIFICATION</scope>
</reference>
<evidence type="ECO:0000259" key="5">
    <source>
        <dbReference type="Pfam" id="PF02778"/>
    </source>
</evidence>
<dbReference type="EC" id="4.6.1.16" evidence="2"/>
<evidence type="ECO:0000313" key="6">
    <source>
        <dbReference type="Proteomes" id="UP000038045"/>
    </source>
</evidence>
<dbReference type="AlphaFoldDB" id="A0A0N4ZYI8"/>
<accession>A0A0N4ZYI8</accession>